<reference evidence="2" key="1">
    <citation type="submission" date="2019-12" db="EMBL/GenBank/DDBJ databases">
        <authorList>
            <person name="Scholes J."/>
        </authorList>
    </citation>
    <scope>NUCLEOTIDE SEQUENCE</scope>
</reference>
<dbReference type="EMBL" id="CACSLK010010322">
    <property type="protein sequence ID" value="CAA0812525.1"/>
    <property type="molecule type" value="Genomic_DNA"/>
</dbReference>
<feature type="compositionally biased region" description="Basic and acidic residues" evidence="1">
    <location>
        <begin position="140"/>
        <end position="162"/>
    </location>
</feature>
<feature type="compositionally biased region" description="Polar residues" evidence="1">
    <location>
        <begin position="111"/>
        <end position="124"/>
    </location>
</feature>
<organism evidence="2 3">
    <name type="scientific">Striga hermonthica</name>
    <name type="common">Purple witchweed</name>
    <name type="synonym">Buchnera hermonthica</name>
    <dbReference type="NCBI Taxonomy" id="68872"/>
    <lineage>
        <taxon>Eukaryota</taxon>
        <taxon>Viridiplantae</taxon>
        <taxon>Streptophyta</taxon>
        <taxon>Embryophyta</taxon>
        <taxon>Tracheophyta</taxon>
        <taxon>Spermatophyta</taxon>
        <taxon>Magnoliopsida</taxon>
        <taxon>eudicotyledons</taxon>
        <taxon>Gunneridae</taxon>
        <taxon>Pentapetalae</taxon>
        <taxon>asterids</taxon>
        <taxon>lamiids</taxon>
        <taxon>Lamiales</taxon>
        <taxon>Orobanchaceae</taxon>
        <taxon>Buchnereae</taxon>
        <taxon>Striga</taxon>
    </lineage>
</organism>
<protein>
    <submittedName>
        <fullName evidence="2">Uncharacterized protein</fullName>
    </submittedName>
</protein>
<feature type="non-terminal residue" evidence="2">
    <location>
        <position position="1"/>
    </location>
</feature>
<keyword evidence="3" id="KW-1185">Reference proteome</keyword>
<name>A0A9N7R5K3_STRHE</name>
<evidence type="ECO:0000313" key="3">
    <source>
        <dbReference type="Proteomes" id="UP001153555"/>
    </source>
</evidence>
<dbReference type="Proteomes" id="UP001153555">
    <property type="component" value="Unassembled WGS sequence"/>
</dbReference>
<comment type="caution">
    <text evidence="2">The sequence shown here is derived from an EMBL/GenBank/DDBJ whole genome shotgun (WGS) entry which is preliminary data.</text>
</comment>
<sequence>VQESRRKIFLLHLGAQLVKAKVPKLHQIQIPQPWQPRTFNLLLNPQPGFLQFLKNPQQRRFVKLKLLNPVKKEEKVLPLSLNLQRSARRSLQKSKKAKNVVHVPEPAAGTPSLTKSVGESSPNSDADFVEKEIANYVAEPEKSYSKHAADEELSPPEKGKDVDEVEGDGLDSPLTVGNAFSRQFYSPFAETRFSTIFSQMKFCPERTIVSEHYEQLGLLELLKKVGLEDSVTSVGKYCPLLVGEFYSNLTTSVSYSSSMKFQKVFVRNGVIDFSPSVVNSILGLAEGSSLGPLTDDLDEVDLTLIGGQLTICLAPGIFVKSLTPPTNALQKIGASNWTPTTHKQFVTPTQDRVIYRVLN</sequence>
<dbReference type="OrthoDB" id="1102012at2759"/>
<evidence type="ECO:0000313" key="2">
    <source>
        <dbReference type="EMBL" id="CAA0812525.1"/>
    </source>
</evidence>
<feature type="region of interest" description="Disordered" evidence="1">
    <location>
        <begin position="91"/>
        <end position="124"/>
    </location>
</feature>
<proteinExistence type="predicted"/>
<feature type="region of interest" description="Disordered" evidence="1">
    <location>
        <begin position="140"/>
        <end position="168"/>
    </location>
</feature>
<feature type="non-terminal residue" evidence="2">
    <location>
        <position position="359"/>
    </location>
</feature>
<evidence type="ECO:0000256" key="1">
    <source>
        <dbReference type="SAM" id="MobiDB-lite"/>
    </source>
</evidence>
<accession>A0A9N7R5K3</accession>
<gene>
    <name evidence="2" type="ORF">SHERM_13198</name>
</gene>
<dbReference type="AlphaFoldDB" id="A0A9N7R5K3"/>